<dbReference type="InterPro" id="IPR051446">
    <property type="entry name" value="HTH_trans_reg/aminotransferase"/>
</dbReference>
<evidence type="ECO:0000256" key="5">
    <source>
        <dbReference type="ARBA" id="ARBA00023015"/>
    </source>
</evidence>
<evidence type="ECO:0000259" key="8">
    <source>
        <dbReference type="PROSITE" id="PS50949"/>
    </source>
</evidence>
<comment type="cofactor">
    <cofactor evidence="1">
        <name>pyridoxal 5'-phosphate</name>
        <dbReference type="ChEBI" id="CHEBI:597326"/>
    </cofactor>
</comment>
<reference evidence="9 10" key="1">
    <citation type="submission" date="2024-08" db="EMBL/GenBank/DDBJ databases">
        <title>Two novel Cytobacillus novel species.</title>
        <authorList>
            <person name="Liu G."/>
        </authorList>
    </citation>
    <scope>NUCLEOTIDE SEQUENCE [LARGE SCALE GENOMIC DNA]</scope>
    <source>
        <strain evidence="9 10">FJAT-54145</strain>
    </source>
</reference>
<dbReference type="PROSITE" id="PS50949">
    <property type="entry name" value="HTH_GNTR"/>
    <property type="match status" value="1"/>
</dbReference>
<dbReference type="Pfam" id="PF00155">
    <property type="entry name" value="Aminotran_1_2"/>
    <property type="match status" value="1"/>
</dbReference>
<evidence type="ECO:0000313" key="10">
    <source>
        <dbReference type="Proteomes" id="UP001601059"/>
    </source>
</evidence>
<evidence type="ECO:0000256" key="3">
    <source>
        <dbReference type="ARBA" id="ARBA00022576"/>
    </source>
</evidence>
<dbReference type="Gene3D" id="1.10.10.10">
    <property type="entry name" value="Winged helix-like DNA-binding domain superfamily/Winged helix DNA-binding domain"/>
    <property type="match status" value="1"/>
</dbReference>
<dbReference type="Proteomes" id="UP001601059">
    <property type="component" value="Unassembled WGS sequence"/>
</dbReference>
<keyword evidence="3 9" id="KW-0032">Aminotransferase</keyword>
<keyword evidence="7" id="KW-0804">Transcription</keyword>
<dbReference type="GO" id="GO:0008483">
    <property type="term" value="F:transaminase activity"/>
    <property type="evidence" value="ECO:0007669"/>
    <property type="project" value="UniProtKB-KW"/>
</dbReference>
<evidence type="ECO:0000256" key="7">
    <source>
        <dbReference type="ARBA" id="ARBA00023163"/>
    </source>
</evidence>
<evidence type="ECO:0000256" key="6">
    <source>
        <dbReference type="ARBA" id="ARBA00023125"/>
    </source>
</evidence>
<gene>
    <name evidence="9" type="ORF">ACFYKX_01515</name>
</gene>
<keyword evidence="5" id="KW-0805">Transcription regulation</keyword>
<dbReference type="InterPro" id="IPR015424">
    <property type="entry name" value="PyrdxlP-dep_Trfase"/>
</dbReference>
<dbReference type="PANTHER" id="PTHR46577:SF1">
    <property type="entry name" value="HTH-TYPE TRANSCRIPTIONAL REGULATORY PROTEIN GABR"/>
    <property type="match status" value="1"/>
</dbReference>
<comment type="caution">
    <text evidence="9">The sequence shown here is derived from an EMBL/GenBank/DDBJ whole genome shotgun (WGS) entry which is preliminary data.</text>
</comment>
<dbReference type="PANTHER" id="PTHR46577">
    <property type="entry name" value="HTH-TYPE TRANSCRIPTIONAL REGULATORY PROTEIN GABR"/>
    <property type="match status" value="1"/>
</dbReference>
<dbReference type="Gene3D" id="3.40.640.10">
    <property type="entry name" value="Type I PLP-dependent aspartate aminotransferase-like (Major domain)"/>
    <property type="match status" value="1"/>
</dbReference>
<name>A0ABW6K8Z1_9BACI</name>
<keyword evidence="4" id="KW-0663">Pyridoxal phosphate</keyword>
<dbReference type="InterPro" id="IPR036390">
    <property type="entry name" value="WH_DNA-bd_sf"/>
</dbReference>
<dbReference type="CDD" id="cd07377">
    <property type="entry name" value="WHTH_GntR"/>
    <property type="match status" value="1"/>
</dbReference>
<feature type="domain" description="HTH gntR-type" evidence="8">
    <location>
        <begin position="17"/>
        <end position="85"/>
    </location>
</feature>
<dbReference type="InterPro" id="IPR004839">
    <property type="entry name" value="Aminotransferase_I/II_large"/>
</dbReference>
<dbReference type="SUPFAM" id="SSF53383">
    <property type="entry name" value="PLP-dependent transferases"/>
    <property type="match status" value="1"/>
</dbReference>
<comment type="similarity">
    <text evidence="2">In the C-terminal section; belongs to the class-I pyridoxal-phosphate-dependent aminotransferase family.</text>
</comment>
<dbReference type="InterPro" id="IPR015421">
    <property type="entry name" value="PyrdxlP-dep_Trfase_major"/>
</dbReference>
<keyword evidence="3 9" id="KW-0808">Transferase</keyword>
<dbReference type="InterPro" id="IPR036388">
    <property type="entry name" value="WH-like_DNA-bd_sf"/>
</dbReference>
<protein>
    <submittedName>
        <fullName evidence="9">PLP-dependent aminotransferase family protein</fullName>
    </submittedName>
</protein>
<dbReference type="SUPFAM" id="SSF46785">
    <property type="entry name" value="Winged helix' DNA-binding domain"/>
    <property type="match status" value="1"/>
</dbReference>
<dbReference type="InterPro" id="IPR000524">
    <property type="entry name" value="Tscrpt_reg_HTH_GntR"/>
</dbReference>
<evidence type="ECO:0000313" key="9">
    <source>
        <dbReference type="EMBL" id="MFE8699293.1"/>
    </source>
</evidence>
<dbReference type="CDD" id="cd00609">
    <property type="entry name" value="AAT_like"/>
    <property type="match status" value="1"/>
</dbReference>
<accession>A0ABW6K8Z1</accession>
<keyword evidence="10" id="KW-1185">Reference proteome</keyword>
<organism evidence="9 10">
    <name type="scientific">Cytobacillus spartinae</name>
    <dbReference type="NCBI Taxonomy" id="3299023"/>
    <lineage>
        <taxon>Bacteria</taxon>
        <taxon>Bacillati</taxon>
        <taxon>Bacillota</taxon>
        <taxon>Bacilli</taxon>
        <taxon>Bacillales</taxon>
        <taxon>Bacillaceae</taxon>
        <taxon>Cytobacillus</taxon>
    </lineage>
</organism>
<evidence type="ECO:0000256" key="4">
    <source>
        <dbReference type="ARBA" id="ARBA00022898"/>
    </source>
</evidence>
<dbReference type="EMBL" id="JBIACK010000001">
    <property type="protein sequence ID" value="MFE8699293.1"/>
    <property type="molecule type" value="Genomic_DNA"/>
</dbReference>
<evidence type="ECO:0000256" key="2">
    <source>
        <dbReference type="ARBA" id="ARBA00005384"/>
    </source>
</evidence>
<dbReference type="Pfam" id="PF00392">
    <property type="entry name" value="GntR"/>
    <property type="match status" value="1"/>
</dbReference>
<sequence>MEINMELTPILNSELRDPLYAQLYFYIKTEIENGRISAGKKLPSIRQLSLHLKVSKNTVETAYQQLLAEGYIESVPKSGMIVLELEEVESVKIPPIIHPMIIEKEHIKYDFQYGDIELEKFPYKVWKRYMNEAMDESNKSLFLYGEKEGEYELRSEISQYLYHGRGVACSPEQIVLTAGTQQAIILISQLLQLQGKSVAMENPGYDGVRSIFSLENCIVKPISIEKDGLDVDELSKSGAELAYVTPSHQFPLGMVMSIQKRMRLLNWAYETDSYIIEDDYDGEFRYIGQPITSLKSLDTGEKVIYLGTFSKSFLPAARLSYMVLPPALVSLYRDRFQSYSQSVSPIIQKAVYLFMKNGDFDRHIRRMRKIYHDKHKALLSELEKWMGGRVEIIGQRAGLHILLDVKDSKDEDFIQKAREKGIKVYPTRKFWLDEGRNPASFIMLGFGGLSVEEIGDGIRELSEAWFG</sequence>
<dbReference type="RefSeq" id="WP_389357374.1">
    <property type="nucleotide sequence ID" value="NZ_JBIACK010000001.1"/>
</dbReference>
<evidence type="ECO:0000256" key="1">
    <source>
        <dbReference type="ARBA" id="ARBA00001933"/>
    </source>
</evidence>
<dbReference type="SMART" id="SM00345">
    <property type="entry name" value="HTH_GNTR"/>
    <property type="match status" value="1"/>
</dbReference>
<keyword evidence="6" id="KW-0238">DNA-binding</keyword>
<proteinExistence type="inferred from homology"/>